<dbReference type="EMBL" id="CP087994">
    <property type="protein sequence ID" value="UYO61786.1"/>
    <property type="molecule type" value="Genomic_DNA"/>
</dbReference>
<keyword evidence="3" id="KW-1185">Reference proteome</keyword>
<reference evidence="2" key="1">
    <citation type="submission" date="2021-11" db="EMBL/GenBank/DDBJ databases">
        <title>Isoprene-degrading acetogen.</title>
        <authorList>
            <person name="Yang Y."/>
            <person name="Jin H."/>
            <person name="Yan J."/>
        </authorList>
    </citation>
    <scope>NUCLEOTIDE SEQUENCE</scope>
    <source>
        <strain evidence="2">Berkeley</strain>
    </source>
</reference>
<name>A0ABY6HDU8_9FIRM</name>
<organism evidence="2 3">
    <name type="scientific">Acetobacterium wieringae</name>
    <dbReference type="NCBI Taxonomy" id="52694"/>
    <lineage>
        <taxon>Bacteria</taxon>
        <taxon>Bacillati</taxon>
        <taxon>Bacillota</taxon>
        <taxon>Clostridia</taxon>
        <taxon>Eubacteriales</taxon>
        <taxon>Eubacteriaceae</taxon>
        <taxon>Acetobacterium</taxon>
    </lineage>
</organism>
<accession>A0ABY6HDU8</accession>
<evidence type="ECO:0000313" key="3">
    <source>
        <dbReference type="Proteomes" id="UP001163550"/>
    </source>
</evidence>
<keyword evidence="1" id="KW-0812">Transmembrane</keyword>
<keyword evidence="1" id="KW-1133">Transmembrane helix</keyword>
<gene>
    <name evidence="2" type="ORF">LNN31_13475</name>
</gene>
<dbReference type="Proteomes" id="UP001163550">
    <property type="component" value="Chromosome"/>
</dbReference>
<protein>
    <submittedName>
        <fullName evidence="2">Hemolysin XhlA family protein</fullName>
    </submittedName>
</protein>
<evidence type="ECO:0000313" key="2">
    <source>
        <dbReference type="EMBL" id="UYO61786.1"/>
    </source>
</evidence>
<sequence>MDGNCKDCVLLTALEERVDKMETKCIDHAQRIGCLESAVAVSDEKFKQVFQKLDEIIAILNKNSDRLPNVVWGIIGAVGAGLVLWGFKGF</sequence>
<proteinExistence type="predicted"/>
<dbReference type="RefSeq" id="WP_263992577.1">
    <property type="nucleotide sequence ID" value="NZ_CP087994.1"/>
</dbReference>
<keyword evidence="1" id="KW-0472">Membrane</keyword>
<evidence type="ECO:0000256" key="1">
    <source>
        <dbReference type="SAM" id="Phobius"/>
    </source>
</evidence>
<feature type="transmembrane region" description="Helical" evidence="1">
    <location>
        <begin position="70"/>
        <end position="87"/>
    </location>
</feature>